<dbReference type="GeneID" id="77675707"/>
<comment type="caution">
    <text evidence="1">The sequence shown here is derived from an EMBL/GenBank/DDBJ whole genome shotgun (WGS) entry which is preliminary data.</text>
</comment>
<reference evidence="1 2" key="1">
    <citation type="journal article" date="2014" name="Genome Announc.">
        <title>Genome Sequence of the Microsporidian Species Nematocida sp1 Strain ERTm6 (ATCC PRA-372).</title>
        <authorList>
            <person name="Bakowski M.A."/>
            <person name="Priest M."/>
            <person name="Young S."/>
            <person name="Cuomo C.A."/>
            <person name="Troemel E.R."/>
        </authorList>
    </citation>
    <scope>NUCLEOTIDE SEQUENCE [LARGE SCALE GENOMIC DNA]</scope>
    <source>
        <strain evidence="1 2">ERTm6</strain>
    </source>
</reference>
<name>A0A086J365_NEMA1</name>
<dbReference type="RefSeq" id="XP_052905138.1">
    <property type="nucleotide sequence ID" value="XM_053048378.1"/>
</dbReference>
<dbReference type="EMBL" id="AKIJ01000002">
    <property type="protein sequence ID" value="KFG26583.1"/>
    <property type="molecule type" value="Genomic_DNA"/>
</dbReference>
<sequence length="523" mass="59960">MDIFSTKIFMSDDIRTVHMQRTLVDEIAFAEPLKNADKIKKISGIYKDFRFSEPESAPFATPLAITKGLRFEEKEASWNFVNFFPDMPSITARDKDSRPRNFRPRSTIIMNRALDKGAPYLMYSLDGHKYTIRKERATDSTDTVAVINRELEPIKIELYRNTAHFLNEDHLDIIECTRLTKHRINLSNAVDMSVPEKGGTIIPILKEMEERKGINTKKMYLDRVDMATGKIDNYVLNCPGTLEKYKRISNTWHPQEYIIMSSGTAGIIDLREKKSRTFWNCREILAHPGENFNEYHKIEKGAGSKIYITNGGTLGSFDMRNLTTPYGICNTNLRNGVLSMGRHPAVYNNSGKFFFQSATDPDNCIMKIYNFNTTDKLLGFEWVGRSANLPYSMAAFLFKSRLCIFSGTGEVHEVQIGQKKSQRYKRRDVDKQLSNNKIYTDGFFRKPLKAMKEKAVDSYTILERSLLNGFRDPLDTESAKSTAISPSEDVIKVLGYTKMINYMVPSDTALLLNKSKDEKKEHE</sequence>
<evidence type="ECO:0000313" key="1">
    <source>
        <dbReference type="EMBL" id="KFG26583.1"/>
    </source>
</evidence>
<protein>
    <submittedName>
        <fullName evidence="1">Uncharacterized protein</fullName>
    </submittedName>
</protein>
<keyword evidence="2" id="KW-1185">Reference proteome</keyword>
<dbReference type="Proteomes" id="UP000054524">
    <property type="component" value="Unassembled WGS sequence"/>
</dbReference>
<gene>
    <name evidence="1" type="ORF">NESG_00734</name>
</gene>
<dbReference type="HOGENOM" id="CLU_520829_0_0_1"/>
<evidence type="ECO:0000313" key="2">
    <source>
        <dbReference type="Proteomes" id="UP000054524"/>
    </source>
</evidence>
<proteinExistence type="predicted"/>
<organism evidence="1 2">
    <name type="scientific">Nematocida ausubeli (strain ATCC PRA-371 / ERTm2)</name>
    <name type="common">Nematode killer fungus</name>
    <dbReference type="NCBI Taxonomy" id="1913371"/>
    <lineage>
        <taxon>Eukaryota</taxon>
        <taxon>Fungi</taxon>
        <taxon>Fungi incertae sedis</taxon>
        <taxon>Microsporidia</taxon>
        <taxon>Nematocida</taxon>
    </lineage>
</organism>
<dbReference type="AlphaFoldDB" id="A0A086J365"/>
<accession>A0A086J365</accession>